<reference evidence="15" key="2">
    <citation type="submission" date="2025-09" db="UniProtKB">
        <authorList>
            <consortium name="Ensembl"/>
        </authorList>
    </citation>
    <scope>IDENTIFICATION</scope>
</reference>
<dbReference type="InterPro" id="IPR011009">
    <property type="entry name" value="Kinase-like_dom_sf"/>
</dbReference>
<feature type="compositionally biased region" description="Low complexity" evidence="12">
    <location>
        <begin position="175"/>
        <end position="198"/>
    </location>
</feature>
<dbReference type="PANTHER" id="PTHR45832:SF4">
    <property type="entry name" value="NON-SPECIFIC SERINE_THREONINE PROTEIN KINASE"/>
    <property type="match status" value="1"/>
</dbReference>
<evidence type="ECO:0000256" key="11">
    <source>
        <dbReference type="PROSITE-ProRule" id="PRU10141"/>
    </source>
</evidence>
<sequence>MFGKKKKRLEISAPSNFEHRVHTGFDQREQRFTGLPQQWQSLLADTANRPKPMVDPSYITPIQLAPMKTIVRGNRPPKDASINGLLEEFDNISVTRSNSLRKESPPGAHQNGFSHYYSRYSCDLDTSGREFQNGHSHAIRSPFYPDAMPPKSDYSKLPPDYHTYLESKGRTADEVASTVGSGVGSSGYYRASVGGSSSQDYRETSVGTPSRASLHSEQITYPDSDWSYGGLRDDYDKRPKSSYVTQTSPTPAIRQRSRSGSGLQEPNVPYAASGALRNPPQAHSYSSYTYPRLSESLANSQMLEPPEAARVPTRAPARAPALPPVFHHYKPSPYHHPPSQPSPPYTPQGAYSQPSSPYIPPGAYPPPSWGSSSDTQPSRVSHEQFRAALQLVVNPGDPREYLDSFIKIGEGSTGIVCIASEKHSGKQVAVKKMDLRKQQRRELLFNEVVIMRDYHHENVVDMYNSYLVGDELWVVMEFLEGGALTDIVTHTRMNEEQIATVCLSVLRALSYLHTQGVIHRDIKSDSILLTSDGRIKLSDFGFCAQVSKEVPKRKSLVGTPYWMAPEVISRLPYGTEVDIWSLGIMVIEMVDGEPPYFNEPPLQAMRRIRDNLPPRLKESHKVSSVLRSFLDRMLVREPSQRSTAQDLLQHSFLKLSGPPSCIVPLMRHYRHR</sequence>
<dbReference type="PROSITE" id="PS50011">
    <property type="entry name" value="PROTEIN_KINASE_DOM"/>
    <property type="match status" value="1"/>
</dbReference>
<evidence type="ECO:0000259" key="14">
    <source>
        <dbReference type="PROSITE" id="PS50108"/>
    </source>
</evidence>
<evidence type="ECO:0000256" key="6">
    <source>
        <dbReference type="ARBA" id="ARBA00022741"/>
    </source>
</evidence>
<feature type="compositionally biased region" description="Basic and acidic residues" evidence="12">
    <location>
        <begin position="163"/>
        <end position="173"/>
    </location>
</feature>
<evidence type="ECO:0000256" key="2">
    <source>
        <dbReference type="ARBA" id="ARBA00012513"/>
    </source>
</evidence>
<dbReference type="InterPro" id="IPR017441">
    <property type="entry name" value="Protein_kinase_ATP_BS"/>
</dbReference>
<keyword evidence="3" id="KW-0723">Serine/threonine-protein kinase</keyword>
<dbReference type="GO" id="GO:0006915">
    <property type="term" value="P:apoptotic process"/>
    <property type="evidence" value="ECO:0007669"/>
    <property type="project" value="InterPro"/>
</dbReference>
<dbReference type="GO" id="GO:0004674">
    <property type="term" value="F:protein serine/threonine kinase activity"/>
    <property type="evidence" value="ECO:0007669"/>
    <property type="project" value="UniProtKB-KW"/>
</dbReference>
<dbReference type="PANTHER" id="PTHR45832">
    <property type="entry name" value="SERINE/THREONINE-PROTEIN KINASE SAMKA-RELATED-RELATED"/>
    <property type="match status" value="1"/>
</dbReference>
<keyword evidence="6 11" id="KW-0547">Nucleotide-binding</keyword>
<dbReference type="Proteomes" id="UP000694523">
    <property type="component" value="Unplaced"/>
</dbReference>
<dbReference type="PROSITE" id="PS50108">
    <property type="entry name" value="CRIB"/>
    <property type="match status" value="1"/>
</dbReference>
<feature type="domain" description="CRIB" evidence="14">
    <location>
        <begin position="11"/>
        <end position="24"/>
    </location>
</feature>
<organism evidence="15 16">
    <name type="scientific">Neogobius melanostomus</name>
    <name type="common">round goby</name>
    <dbReference type="NCBI Taxonomy" id="47308"/>
    <lineage>
        <taxon>Eukaryota</taxon>
        <taxon>Metazoa</taxon>
        <taxon>Chordata</taxon>
        <taxon>Craniata</taxon>
        <taxon>Vertebrata</taxon>
        <taxon>Euteleostomi</taxon>
        <taxon>Actinopterygii</taxon>
        <taxon>Neopterygii</taxon>
        <taxon>Teleostei</taxon>
        <taxon>Neoteleostei</taxon>
        <taxon>Acanthomorphata</taxon>
        <taxon>Gobiaria</taxon>
        <taxon>Gobiiformes</taxon>
        <taxon>Gobioidei</taxon>
        <taxon>Gobiidae</taxon>
        <taxon>Benthophilinae</taxon>
        <taxon>Neogobiini</taxon>
        <taxon>Neogobius</taxon>
    </lineage>
</organism>
<dbReference type="Pfam" id="PF00786">
    <property type="entry name" value="PBD"/>
    <property type="match status" value="1"/>
</dbReference>
<dbReference type="InterPro" id="IPR033923">
    <property type="entry name" value="PAK_BD"/>
</dbReference>
<dbReference type="InterPro" id="IPR051931">
    <property type="entry name" value="PAK3-like"/>
</dbReference>
<keyword evidence="4" id="KW-0597">Phosphoprotein</keyword>
<dbReference type="InterPro" id="IPR036936">
    <property type="entry name" value="CRIB_dom_sf"/>
</dbReference>
<evidence type="ECO:0000256" key="4">
    <source>
        <dbReference type="ARBA" id="ARBA00022553"/>
    </source>
</evidence>
<dbReference type="FunFam" id="3.90.810.10:FF:000002">
    <property type="entry name" value="Non-specific serine/threonine protein kinase"/>
    <property type="match status" value="1"/>
</dbReference>
<evidence type="ECO:0000256" key="8">
    <source>
        <dbReference type="ARBA" id="ARBA00022840"/>
    </source>
</evidence>
<dbReference type="Gene3D" id="1.10.510.10">
    <property type="entry name" value="Transferase(Phosphotransferase) domain 1"/>
    <property type="match status" value="1"/>
</dbReference>
<dbReference type="GO" id="GO:0007010">
    <property type="term" value="P:cytoskeleton organization"/>
    <property type="evidence" value="ECO:0007669"/>
    <property type="project" value="InterPro"/>
</dbReference>
<comment type="catalytic activity">
    <reaction evidence="10">
        <text>L-seryl-[protein] + ATP = O-phospho-L-seryl-[protein] + ADP + H(+)</text>
        <dbReference type="Rhea" id="RHEA:17989"/>
        <dbReference type="Rhea" id="RHEA-COMP:9863"/>
        <dbReference type="Rhea" id="RHEA-COMP:11604"/>
        <dbReference type="ChEBI" id="CHEBI:15378"/>
        <dbReference type="ChEBI" id="CHEBI:29999"/>
        <dbReference type="ChEBI" id="CHEBI:30616"/>
        <dbReference type="ChEBI" id="CHEBI:83421"/>
        <dbReference type="ChEBI" id="CHEBI:456216"/>
        <dbReference type="EC" id="2.7.11.1"/>
    </reaction>
</comment>
<dbReference type="CDD" id="cd06658">
    <property type="entry name" value="STKc_PAK5"/>
    <property type="match status" value="1"/>
</dbReference>
<dbReference type="GO" id="GO:0005524">
    <property type="term" value="F:ATP binding"/>
    <property type="evidence" value="ECO:0007669"/>
    <property type="project" value="UniProtKB-UniRule"/>
</dbReference>
<keyword evidence="7" id="KW-0418">Kinase</keyword>
<feature type="region of interest" description="Disordered" evidence="12">
    <location>
        <begin position="136"/>
        <end position="287"/>
    </location>
</feature>
<keyword evidence="16" id="KW-1185">Reference proteome</keyword>
<dbReference type="Pfam" id="PF00069">
    <property type="entry name" value="Pkinase"/>
    <property type="match status" value="1"/>
</dbReference>
<feature type="compositionally biased region" description="Pro residues" evidence="12">
    <location>
        <begin position="357"/>
        <end position="368"/>
    </location>
</feature>
<dbReference type="InterPro" id="IPR000719">
    <property type="entry name" value="Prot_kinase_dom"/>
</dbReference>
<evidence type="ECO:0000256" key="3">
    <source>
        <dbReference type="ARBA" id="ARBA00022527"/>
    </source>
</evidence>
<evidence type="ECO:0000256" key="5">
    <source>
        <dbReference type="ARBA" id="ARBA00022679"/>
    </source>
</evidence>
<evidence type="ECO:0000256" key="9">
    <source>
        <dbReference type="ARBA" id="ARBA00047899"/>
    </source>
</evidence>
<dbReference type="PROSITE" id="PS00107">
    <property type="entry name" value="PROTEIN_KINASE_ATP"/>
    <property type="match status" value="1"/>
</dbReference>
<evidence type="ECO:0000313" key="15">
    <source>
        <dbReference type="Ensembl" id="ENSNMLP00000014994.1"/>
    </source>
</evidence>
<proteinExistence type="inferred from homology"/>
<dbReference type="FunFam" id="3.30.200.20:FF:000141">
    <property type="entry name" value="Non-specific serine/threonine protein kinase"/>
    <property type="match status" value="1"/>
</dbReference>
<name>A0A8C6T4S5_9GOBI</name>
<dbReference type="SUPFAM" id="SSF56112">
    <property type="entry name" value="Protein kinase-like (PK-like)"/>
    <property type="match status" value="1"/>
</dbReference>
<dbReference type="AlphaFoldDB" id="A0A8C6T4S5"/>
<evidence type="ECO:0000259" key="13">
    <source>
        <dbReference type="PROSITE" id="PS50011"/>
    </source>
</evidence>
<evidence type="ECO:0000313" key="16">
    <source>
        <dbReference type="Proteomes" id="UP000694523"/>
    </source>
</evidence>
<dbReference type="EC" id="2.7.11.1" evidence="2"/>
<evidence type="ECO:0000256" key="7">
    <source>
        <dbReference type="ARBA" id="ARBA00022777"/>
    </source>
</evidence>
<accession>A0A8C6T4S5</accession>
<feature type="compositionally biased region" description="Pro residues" evidence="12">
    <location>
        <begin position="334"/>
        <end position="346"/>
    </location>
</feature>
<dbReference type="FunFam" id="1.10.510.10:FF:000073">
    <property type="entry name" value="Non-specific serine/threonine protein kinase"/>
    <property type="match status" value="1"/>
</dbReference>
<dbReference type="Gene3D" id="3.90.810.10">
    <property type="entry name" value="CRIB domain"/>
    <property type="match status" value="1"/>
</dbReference>
<keyword evidence="5" id="KW-0808">Transferase</keyword>
<protein>
    <recommendedName>
        <fullName evidence="2">non-specific serine/threonine protein kinase</fullName>
        <ecNumber evidence="2">2.7.11.1</ecNumber>
    </recommendedName>
</protein>
<evidence type="ECO:0000256" key="1">
    <source>
        <dbReference type="ARBA" id="ARBA00008874"/>
    </source>
</evidence>
<comment type="catalytic activity">
    <reaction evidence="9">
        <text>L-threonyl-[protein] + ATP = O-phospho-L-threonyl-[protein] + ADP + H(+)</text>
        <dbReference type="Rhea" id="RHEA:46608"/>
        <dbReference type="Rhea" id="RHEA-COMP:11060"/>
        <dbReference type="Rhea" id="RHEA-COMP:11605"/>
        <dbReference type="ChEBI" id="CHEBI:15378"/>
        <dbReference type="ChEBI" id="CHEBI:30013"/>
        <dbReference type="ChEBI" id="CHEBI:30616"/>
        <dbReference type="ChEBI" id="CHEBI:61977"/>
        <dbReference type="ChEBI" id="CHEBI:456216"/>
        <dbReference type="EC" id="2.7.11.1"/>
    </reaction>
</comment>
<evidence type="ECO:0000256" key="12">
    <source>
        <dbReference type="SAM" id="MobiDB-lite"/>
    </source>
</evidence>
<evidence type="ECO:0000256" key="10">
    <source>
        <dbReference type="ARBA" id="ARBA00048679"/>
    </source>
</evidence>
<dbReference type="Gene3D" id="3.30.200.20">
    <property type="entry name" value="Phosphorylase Kinase, domain 1"/>
    <property type="match status" value="1"/>
</dbReference>
<keyword evidence="8 11" id="KW-0067">ATP-binding</keyword>
<dbReference type="Ensembl" id="ENSNMLT00000016849.1">
    <property type="protein sequence ID" value="ENSNMLP00000014994.1"/>
    <property type="gene ID" value="ENSNMLG00000009939.1"/>
</dbReference>
<comment type="similarity">
    <text evidence="1">Belongs to the protein kinase superfamily. STE Ser/Thr protein kinase family. STE20 subfamily.</text>
</comment>
<feature type="domain" description="Protein kinase" evidence="13">
    <location>
        <begin position="402"/>
        <end position="653"/>
    </location>
</feature>
<feature type="region of interest" description="Disordered" evidence="12">
    <location>
        <begin position="300"/>
        <end position="381"/>
    </location>
</feature>
<dbReference type="CDD" id="cd01093">
    <property type="entry name" value="CRIB_PAK_like"/>
    <property type="match status" value="1"/>
</dbReference>
<reference evidence="15" key="1">
    <citation type="submission" date="2025-08" db="UniProtKB">
        <authorList>
            <consortium name="Ensembl"/>
        </authorList>
    </citation>
    <scope>IDENTIFICATION</scope>
</reference>
<feature type="compositionally biased region" description="Polar residues" evidence="12">
    <location>
        <begin position="205"/>
        <end position="221"/>
    </location>
</feature>
<feature type="binding site" evidence="11">
    <location>
        <position position="432"/>
    </location>
    <ligand>
        <name>ATP</name>
        <dbReference type="ChEBI" id="CHEBI:30616"/>
    </ligand>
</feature>
<feature type="compositionally biased region" description="Low complexity" evidence="12">
    <location>
        <begin position="305"/>
        <end position="320"/>
    </location>
</feature>
<dbReference type="InterPro" id="IPR000095">
    <property type="entry name" value="CRIB_dom"/>
</dbReference>
<dbReference type="SMART" id="SM00285">
    <property type="entry name" value="PBD"/>
    <property type="match status" value="1"/>
</dbReference>
<dbReference type="InterPro" id="IPR028754">
    <property type="entry name" value="STKc_PAK5"/>
</dbReference>